<keyword evidence="3" id="KW-1185">Reference proteome</keyword>
<sequence>MSRSCACSSNVIWCEIHAPVNGSQASAGHTVRVRFRKSAAAVLTSVALVATGTAPAHAAIEPQAYGTSGKQVTLATDKTGGPELKAGLYQAELPNDGSPRTFTINRNQMRTFLASVLTDEREGKALKATGEHKTKVSILDAKGDDCTSDTDTLSKDAALTFLNVNVGVDDDEDVSRGNYLGGTCRESTKLSISIEHNGIPANGRTKAEILLTDEPKGTGSVGSPATVAQTATLKAPDGKVRGEVAPGKGFGDAVTLVAGTHSLKLGVGTQAFYKVRLDWGQRLAATLRVPGKDTNFASPIAVEVSTRIWTPQRIALDANPKDYQYSDSLSMSANSSKGATIGTYTAPVLWANRSAKSESGNEVPQASLQWTTTPGWYYVTVWTRPASFSSSDEPMPDSVPPIPADLNIAVVGDVQQGPTFVNTGGAKLAQPGKGEMSIGQGVQTEAPFPSAKVALSALAVLAAATAVLWALRSRRQA</sequence>
<protein>
    <submittedName>
        <fullName evidence="2">Uncharacterized protein</fullName>
    </submittedName>
</protein>
<dbReference type="EMBL" id="VFMO01000001">
    <property type="protein sequence ID" value="TQJ15562.1"/>
    <property type="molecule type" value="Genomic_DNA"/>
</dbReference>
<name>A0A542EJQ2_9MICO</name>
<evidence type="ECO:0000313" key="2">
    <source>
        <dbReference type="EMBL" id="TQJ15562.1"/>
    </source>
</evidence>
<evidence type="ECO:0000256" key="1">
    <source>
        <dbReference type="SAM" id="Phobius"/>
    </source>
</evidence>
<organism evidence="2 3">
    <name type="scientific">Yimella lutea</name>
    <dbReference type="NCBI Taxonomy" id="587872"/>
    <lineage>
        <taxon>Bacteria</taxon>
        <taxon>Bacillati</taxon>
        <taxon>Actinomycetota</taxon>
        <taxon>Actinomycetes</taxon>
        <taxon>Micrococcales</taxon>
        <taxon>Dermacoccaceae</taxon>
        <taxon>Yimella</taxon>
    </lineage>
</organism>
<keyword evidence="1" id="KW-0472">Membrane</keyword>
<keyword evidence="1" id="KW-1133">Transmembrane helix</keyword>
<feature type="transmembrane region" description="Helical" evidence="1">
    <location>
        <begin position="453"/>
        <end position="471"/>
    </location>
</feature>
<dbReference type="AlphaFoldDB" id="A0A542EJQ2"/>
<accession>A0A542EJQ2</accession>
<dbReference type="Proteomes" id="UP000320806">
    <property type="component" value="Unassembled WGS sequence"/>
</dbReference>
<proteinExistence type="predicted"/>
<reference evidence="2 3" key="1">
    <citation type="submission" date="2019-06" db="EMBL/GenBank/DDBJ databases">
        <title>Sequencing the genomes of 1000 actinobacteria strains.</title>
        <authorList>
            <person name="Klenk H.-P."/>
        </authorList>
    </citation>
    <scope>NUCLEOTIDE SEQUENCE [LARGE SCALE GENOMIC DNA]</scope>
    <source>
        <strain evidence="2 3">DSM 19828</strain>
    </source>
</reference>
<comment type="caution">
    <text evidence="2">The sequence shown here is derived from an EMBL/GenBank/DDBJ whole genome shotgun (WGS) entry which is preliminary data.</text>
</comment>
<gene>
    <name evidence="2" type="ORF">FB459_3119</name>
</gene>
<keyword evidence="1" id="KW-0812">Transmembrane</keyword>
<evidence type="ECO:0000313" key="3">
    <source>
        <dbReference type="Proteomes" id="UP000320806"/>
    </source>
</evidence>